<dbReference type="InterPro" id="IPR021109">
    <property type="entry name" value="Peptidase_aspartic_dom_sf"/>
</dbReference>
<dbReference type="AlphaFoldDB" id="H1YCI4"/>
<proteinExistence type="predicted"/>
<gene>
    <name evidence="2" type="ORF">Mucpa_6611</name>
</gene>
<keyword evidence="3" id="KW-1185">Reference proteome</keyword>
<dbReference type="Proteomes" id="UP000002774">
    <property type="component" value="Chromosome"/>
</dbReference>
<evidence type="ECO:0008006" key="4">
    <source>
        <dbReference type="Google" id="ProtNLM"/>
    </source>
</evidence>
<dbReference type="STRING" id="714943.Mucpa_6611"/>
<feature type="chain" id="PRO_5003558960" description="Peptidase A2 domain-containing protein" evidence="1">
    <location>
        <begin position="19"/>
        <end position="428"/>
    </location>
</feature>
<protein>
    <recommendedName>
        <fullName evidence="4">Peptidase A2 domain-containing protein</fullName>
    </recommendedName>
</protein>
<name>H1YCI4_9SPHI</name>
<dbReference type="RefSeq" id="WP_008512567.1">
    <property type="nucleotide sequence ID" value="NZ_CM001403.1"/>
</dbReference>
<keyword evidence="1" id="KW-0732">Signal</keyword>
<dbReference type="EMBL" id="CM001403">
    <property type="protein sequence ID" value="EHQ30662.1"/>
    <property type="molecule type" value="Genomic_DNA"/>
</dbReference>
<dbReference type="OrthoDB" id="622881at2"/>
<dbReference type="Gene3D" id="2.40.70.10">
    <property type="entry name" value="Acid Proteases"/>
    <property type="match status" value="2"/>
</dbReference>
<dbReference type="eggNOG" id="COG3577">
    <property type="taxonomic scope" value="Bacteria"/>
</dbReference>
<evidence type="ECO:0000313" key="3">
    <source>
        <dbReference type="Proteomes" id="UP000002774"/>
    </source>
</evidence>
<accession>H1YCI4</accession>
<evidence type="ECO:0000256" key="1">
    <source>
        <dbReference type="SAM" id="SignalP"/>
    </source>
</evidence>
<dbReference type="HOGENOM" id="CLU_049420_0_0_10"/>
<reference evidence="2" key="1">
    <citation type="submission" date="2011-09" db="EMBL/GenBank/DDBJ databases">
        <title>The permanent draft genome of Mucilaginibacter paludis DSM 18603.</title>
        <authorList>
            <consortium name="US DOE Joint Genome Institute (JGI-PGF)"/>
            <person name="Lucas S."/>
            <person name="Han J."/>
            <person name="Lapidus A."/>
            <person name="Bruce D."/>
            <person name="Goodwin L."/>
            <person name="Pitluck S."/>
            <person name="Peters L."/>
            <person name="Kyrpides N."/>
            <person name="Mavromatis K."/>
            <person name="Ivanova N."/>
            <person name="Mikhailova N."/>
            <person name="Held B."/>
            <person name="Detter J.C."/>
            <person name="Tapia R."/>
            <person name="Han C."/>
            <person name="Land M."/>
            <person name="Hauser L."/>
            <person name="Markowitz V."/>
            <person name="Cheng J.-F."/>
            <person name="Hugenholtz P."/>
            <person name="Woyke T."/>
            <person name="Wu D."/>
            <person name="Tindall B."/>
            <person name="Brambilla E."/>
            <person name="Klenk H.-P."/>
            <person name="Eisen J.A."/>
        </authorList>
    </citation>
    <scope>NUCLEOTIDE SEQUENCE [LARGE SCALE GENOMIC DNA]</scope>
    <source>
        <strain evidence="2">DSM 18603</strain>
    </source>
</reference>
<feature type="signal peptide" evidence="1">
    <location>
        <begin position="1"/>
        <end position="18"/>
    </location>
</feature>
<dbReference type="Pfam" id="PF13650">
    <property type="entry name" value="Asp_protease_2"/>
    <property type="match status" value="1"/>
</dbReference>
<evidence type="ECO:0000313" key="2">
    <source>
        <dbReference type="EMBL" id="EHQ30662.1"/>
    </source>
</evidence>
<organism evidence="2 3">
    <name type="scientific">Mucilaginibacter paludis DSM 18603</name>
    <dbReference type="NCBI Taxonomy" id="714943"/>
    <lineage>
        <taxon>Bacteria</taxon>
        <taxon>Pseudomonadati</taxon>
        <taxon>Bacteroidota</taxon>
        <taxon>Sphingobacteriia</taxon>
        <taxon>Sphingobacteriales</taxon>
        <taxon>Sphingobacteriaceae</taxon>
        <taxon>Mucilaginibacter</taxon>
    </lineage>
</organism>
<sequence>MKATLSILLLLVTLAAYNHKPSLSAAAAKKLQNLLDNKEYFKLEAQTKLYKDSLDEEKNLYYSSIIDNVFNRNIDCINDVNRLLINFSDQLPDSVKVNMRRLQSDSYFKTYQYAKAAQTDSTTLKLYSKSLSKDVIEDLKKQILIRNALKDTPRQQSIIKRNTLLSWSHNKLGLIEIPVKCSSIVYNAVFDTRANISAITKTYAKKLGLHMLNVSFDESSGETGLKFKTTEGVADSIDIGGILIKNVVFEIMPDSVLYISAAKFQLNIIIGYPVIEQFGEVHIYNNGKMTIPLIPTKGNLHNFALDGLDPIVALKKGNDTLAFHFDTGASSSLFYVSYFNKYKTDIIKSAKKKTVGFFGAGGSQKKEVYVLPQINLTLGNKTVTMNGVDVLQQKIVPNEKFYGNIGQDFTKNFIEIIYNFKYMYVNGN</sequence>